<dbReference type="FunFam" id="2.10.110.10:FF:000045">
    <property type="entry name" value="LIM domain-binding protein 1 isoform X1"/>
    <property type="match status" value="1"/>
</dbReference>
<dbReference type="Proteomes" id="UP000314986">
    <property type="component" value="Unassembled WGS sequence"/>
</dbReference>
<dbReference type="GeneTree" id="ENSGT00390000005639"/>
<feature type="region of interest" description="Disordered" evidence="3">
    <location>
        <begin position="342"/>
        <end position="384"/>
    </location>
</feature>
<dbReference type="Gene3D" id="2.10.110.10">
    <property type="entry name" value="Cysteine Rich Protein"/>
    <property type="match status" value="1"/>
</dbReference>
<feature type="region of interest" description="Disordered" evidence="3">
    <location>
        <begin position="265"/>
        <end position="301"/>
    </location>
</feature>
<reference evidence="5" key="4">
    <citation type="submission" date="2025-08" db="UniProtKB">
        <authorList>
            <consortium name="Ensembl"/>
        </authorList>
    </citation>
    <scope>IDENTIFICATION</scope>
</reference>
<organism evidence="5 6">
    <name type="scientific">Callorhinchus milii</name>
    <name type="common">Ghost shark</name>
    <dbReference type="NCBI Taxonomy" id="7868"/>
    <lineage>
        <taxon>Eukaryota</taxon>
        <taxon>Metazoa</taxon>
        <taxon>Chordata</taxon>
        <taxon>Craniata</taxon>
        <taxon>Vertebrata</taxon>
        <taxon>Chondrichthyes</taxon>
        <taxon>Holocephali</taxon>
        <taxon>Chimaeriformes</taxon>
        <taxon>Callorhinchidae</taxon>
        <taxon>Callorhinchus</taxon>
    </lineage>
</organism>
<feature type="compositionally biased region" description="Basic and acidic residues" evidence="3">
    <location>
        <begin position="374"/>
        <end position="384"/>
    </location>
</feature>
<dbReference type="PANTHER" id="PTHR10378">
    <property type="entry name" value="LIM DOMAIN-BINDING PROTEIN"/>
    <property type="match status" value="1"/>
</dbReference>
<accession>A0A4W3I2G2</accession>
<dbReference type="Pfam" id="PF17916">
    <property type="entry name" value="LID"/>
    <property type="match status" value="1"/>
</dbReference>
<reference evidence="6" key="1">
    <citation type="journal article" date="2006" name="Science">
        <title>Ancient noncoding elements conserved in the human genome.</title>
        <authorList>
            <person name="Venkatesh B."/>
            <person name="Kirkness E.F."/>
            <person name="Loh Y.H."/>
            <person name="Halpern A.L."/>
            <person name="Lee A.P."/>
            <person name="Johnson J."/>
            <person name="Dandona N."/>
            <person name="Viswanathan L.D."/>
            <person name="Tay A."/>
            <person name="Venter J.C."/>
            <person name="Strausberg R.L."/>
            <person name="Brenner S."/>
        </authorList>
    </citation>
    <scope>NUCLEOTIDE SEQUENCE [LARGE SCALE GENOMIC DNA]</scope>
</reference>
<reference evidence="6" key="3">
    <citation type="journal article" date="2014" name="Nature">
        <title>Elephant shark genome provides unique insights into gnathostome evolution.</title>
        <authorList>
            <consortium name="International Elephant Shark Genome Sequencing Consortium"/>
            <person name="Venkatesh B."/>
            <person name="Lee A.P."/>
            <person name="Ravi V."/>
            <person name="Maurya A.K."/>
            <person name="Lian M.M."/>
            <person name="Swann J.B."/>
            <person name="Ohta Y."/>
            <person name="Flajnik M.F."/>
            <person name="Sutoh Y."/>
            <person name="Kasahara M."/>
            <person name="Hoon S."/>
            <person name="Gangu V."/>
            <person name="Roy S.W."/>
            <person name="Irimia M."/>
            <person name="Korzh V."/>
            <person name="Kondrychyn I."/>
            <person name="Lim Z.W."/>
            <person name="Tay B.H."/>
            <person name="Tohari S."/>
            <person name="Kong K.W."/>
            <person name="Ho S."/>
            <person name="Lorente-Galdos B."/>
            <person name="Quilez J."/>
            <person name="Marques-Bonet T."/>
            <person name="Raney B.J."/>
            <person name="Ingham P.W."/>
            <person name="Tay A."/>
            <person name="Hillier L.W."/>
            <person name="Minx P."/>
            <person name="Boehm T."/>
            <person name="Wilson R.K."/>
            <person name="Brenner S."/>
            <person name="Warren W.C."/>
        </authorList>
    </citation>
    <scope>NUCLEOTIDE SEQUENCE [LARGE SCALE GENOMIC DNA]</scope>
</reference>
<evidence type="ECO:0000313" key="5">
    <source>
        <dbReference type="Ensembl" id="ENSCMIP00000022897.1"/>
    </source>
</evidence>
<keyword evidence="6" id="KW-1185">Reference proteome</keyword>
<name>A0A4W3I2G2_CALMI</name>
<evidence type="ECO:0000256" key="2">
    <source>
        <dbReference type="PROSITE-ProRule" id="PRU01302"/>
    </source>
</evidence>
<protein>
    <submittedName>
        <fullName evidence="5">LIM domain-binding protein 1-like</fullName>
    </submittedName>
</protein>
<dbReference type="InterPro" id="IPR029005">
    <property type="entry name" value="LIM-bd/SEUSS"/>
</dbReference>
<dbReference type="PROSITE" id="PS51957">
    <property type="entry name" value="LID"/>
    <property type="match status" value="1"/>
</dbReference>
<feature type="compositionally biased region" description="Polar residues" evidence="3">
    <location>
        <begin position="353"/>
        <end position="369"/>
    </location>
</feature>
<dbReference type="GO" id="GO:0030274">
    <property type="term" value="F:LIM domain binding"/>
    <property type="evidence" value="ECO:0007669"/>
    <property type="project" value="UniProtKB-UniRule"/>
</dbReference>
<sequence length="384" mass="43414">FFIYSPTPSYPPTYPEPSIGRRTPCMLQPEYRIYELNKRLQNWTEECDNLWWDAFTAEFFEDDAILTVACCLEDGPKRYTIGRTLIPRYFRSIFDGGATDLYFNLRHSKELFHGNLVILDCEQSSMVSLHSKPIFTKVCTEGRLYLEFTFDDLMRIKNWHFSIRKNGELLSRGLLAAHAQDPAMLEQLSNSITRSGLSNFTLNYLRLCVILEPMQELMSRHKTYSLSPRDCLKTCLFQKWQRMVAPPDWRISNAFSFSPACLAEPVRPPTTKRRKRKQSGGNAAGAGTAINSKKKSSPATGFSLATQVPDVMVVGEPALMGGEFGDEDERLITRLENAQFEAASGIDDEDDFNNSPTLGSGSPWSNKAPSSQESKSEKSTSQEC</sequence>
<feature type="domain" description="LIM interaction" evidence="4">
    <location>
        <begin position="310"/>
        <end position="349"/>
    </location>
</feature>
<evidence type="ECO:0000313" key="6">
    <source>
        <dbReference type="Proteomes" id="UP000314986"/>
    </source>
</evidence>
<dbReference type="Ensembl" id="ENSCMIT00000023288.1">
    <property type="protein sequence ID" value="ENSCMIP00000022897.1"/>
    <property type="gene ID" value="ENSCMIG00000010225.1"/>
</dbReference>
<dbReference type="InParanoid" id="A0A4W3I2G2"/>
<comment type="similarity">
    <text evidence="1 2">Belongs to the LDB family.</text>
</comment>
<gene>
    <name evidence="5" type="primary">LOC103187796</name>
</gene>
<dbReference type="Pfam" id="PF01803">
    <property type="entry name" value="LIM_bind"/>
    <property type="match status" value="1"/>
</dbReference>
<reference evidence="5" key="5">
    <citation type="submission" date="2025-09" db="UniProtKB">
        <authorList>
            <consortium name="Ensembl"/>
        </authorList>
    </citation>
    <scope>IDENTIFICATION</scope>
</reference>
<proteinExistence type="inferred from homology"/>
<evidence type="ECO:0000259" key="4">
    <source>
        <dbReference type="PROSITE" id="PS51957"/>
    </source>
</evidence>
<evidence type="ECO:0000256" key="3">
    <source>
        <dbReference type="SAM" id="MobiDB-lite"/>
    </source>
</evidence>
<reference evidence="6" key="2">
    <citation type="journal article" date="2007" name="PLoS Biol.">
        <title>Survey sequencing and comparative analysis of the elephant shark (Callorhinchus milii) genome.</title>
        <authorList>
            <person name="Venkatesh B."/>
            <person name="Kirkness E.F."/>
            <person name="Loh Y.H."/>
            <person name="Halpern A.L."/>
            <person name="Lee A.P."/>
            <person name="Johnson J."/>
            <person name="Dandona N."/>
            <person name="Viswanathan L.D."/>
            <person name="Tay A."/>
            <person name="Venter J.C."/>
            <person name="Strausberg R.L."/>
            <person name="Brenner S."/>
        </authorList>
    </citation>
    <scope>NUCLEOTIDE SEQUENCE [LARGE SCALE GENOMIC DNA]</scope>
</reference>
<dbReference type="STRING" id="7868.ENSCMIP00000022897"/>
<evidence type="ECO:0000256" key="1">
    <source>
        <dbReference type="ARBA" id="ARBA00006928"/>
    </source>
</evidence>
<dbReference type="AlphaFoldDB" id="A0A4W3I2G2"/>
<dbReference type="InterPro" id="IPR041363">
    <property type="entry name" value="LID"/>
</dbReference>